<dbReference type="SUPFAM" id="SSF52540">
    <property type="entry name" value="P-loop containing nucleoside triphosphate hydrolases"/>
    <property type="match status" value="1"/>
</dbReference>
<dbReference type="PANTHER" id="PTHR36766">
    <property type="entry name" value="PLANT BROAD-SPECTRUM MILDEW RESISTANCE PROTEIN RPW8"/>
    <property type="match status" value="1"/>
</dbReference>
<dbReference type="EMBL" id="CAADRP010002163">
    <property type="protein sequence ID" value="VFU62661.1"/>
    <property type="molecule type" value="Genomic_DNA"/>
</dbReference>
<dbReference type="InterPro" id="IPR027417">
    <property type="entry name" value="P-loop_NTPase"/>
</dbReference>
<name>A0A6N2N9T5_SALVM</name>
<dbReference type="PANTHER" id="PTHR36766:SF51">
    <property type="entry name" value="DISEASE RESISTANCE RPP13-LIKE PROTEIN 1"/>
    <property type="match status" value="1"/>
</dbReference>
<dbReference type="Pfam" id="PF23559">
    <property type="entry name" value="WHD_DRP"/>
    <property type="match status" value="1"/>
</dbReference>
<dbReference type="InterPro" id="IPR002182">
    <property type="entry name" value="NB-ARC"/>
</dbReference>
<evidence type="ECO:0000256" key="1">
    <source>
        <dbReference type="ARBA" id="ARBA00022737"/>
    </source>
</evidence>
<dbReference type="Gene3D" id="3.40.50.300">
    <property type="entry name" value="P-loop containing nucleotide triphosphate hydrolases"/>
    <property type="match status" value="1"/>
</dbReference>
<dbReference type="Gene3D" id="1.10.8.430">
    <property type="entry name" value="Helical domain of apoptotic protease-activating factors"/>
    <property type="match status" value="1"/>
</dbReference>
<evidence type="ECO:0000259" key="3">
    <source>
        <dbReference type="Pfam" id="PF00931"/>
    </source>
</evidence>
<dbReference type="InterPro" id="IPR058922">
    <property type="entry name" value="WHD_DRP"/>
</dbReference>
<dbReference type="Pfam" id="PF00931">
    <property type="entry name" value="NB-ARC"/>
    <property type="match status" value="1"/>
</dbReference>
<accession>A0A6N2N9T5</accession>
<gene>
    <name evidence="5" type="ORF">SVIM_LOCUS474292</name>
</gene>
<evidence type="ECO:0000313" key="5">
    <source>
        <dbReference type="EMBL" id="VFU62661.1"/>
    </source>
</evidence>
<organism evidence="5">
    <name type="scientific">Salix viminalis</name>
    <name type="common">Common osier</name>
    <name type="synonym">Basket willow</name>
    <dbReference type="NCBI Taxonomy" id="40686"/>
    <lineage>
        <taxon>Eukaryota</taxon>
        <taxon>Viridiplantae</taxon>
        <taxon>Streptophyta</taxon>
        <taxon>Embryophyta</taxon>
        <taxon>Tracheophyta</taxon>
        <taxon>Spermatophyta</taxon>
        <taxon>Magnoliopsida</taxon>
        <taxon>eudicotyledons</taxon>
        <taxon>Gunneridae</taxon>
        <taxon>Pentapetalae</taxon>
        <taxon>rosids</taxon>
        <taxon>fabids</taxon>
        <taxon>Malpighiales</taxon>
        <taxon>Salicaceae</taxon>
        <taxon>Saliceae</taxon>
        <taxon>Salix</taxon>
    </lineage>
</organism>
<dbReference type="PRINTS" id="PR00364">
    <property type="entry name" value="DISEASERSIST"/>
</dbReference>
<feature type="domain" description="NB-ARC" evidence="3">
    <location>
        <begin position="33"/>
        <end position="203"/>
    </location>
</feature>
<protein>
    <submittedName>
        <fullName evidence="5">Uncharacterized protein</fullName>
    </submittedName>
</protein>
<dbReference type="InterPro" id="IPR042197">
    <property type="entry name" value="Apaf_helical"/>
</dbReference>
<evidence type="ECO:0000259" key="4">
    <source>
        <dbReference type="Pfam" id="PF23559"/>
    </source>
</evidence>
<dbReference type="GO" id="GO:0006952">
    <property type="term" value="P:defense response"/>
    <property type="evidence" value="ECO:0007669"/>
    <property type="project" value="UniProtKB-KW"/>
</dbReference>
<dbReference type="GO" id="GO:0043531">
    <property type="term" value="F:ADP binding"/>
    <property type="evidence" value="ECO:0007669"/>
    <property type="project" value="InterPro"/>
</dbReference>
<sequence>MKLGYEYFQDLVSRSFFEQIDDHSLVHGRRDAKRAIMDRLLSDDAKMKGLEVIAIVGMGGIGKTTLVKFVCDDRAVEEWFDLKTWAHVSQVFDVIKLTKYILKWVGLSDCDAMTPEQLQCELEKKVSGKKILVVLDNVWSDNQAQCDFLITLLQSGARGSKIVVTTSNKNIMTALQNVSTYQLQRMSFYDCWSLFSEYAFSGENCNARSLFEETFRSEIVGKCDGLPLAARSLGCLLKSRTDVEGWTEILESNVWKQRSEGVHPALRASYDDSPSYLKRSFAYSATLPKGHVFTKEELVLWWMAEGFLVLHDGNMEMKLGYGYFQDLVSRSFFEQIDDHSIVHGRHDAKHAIIDRLLSDDAKMKG</sequence>
<keyword evidence="2" id="KW-0611">Plant defense</keyword>
<proteinExistence type="predicted"/>
<feature type="domain" description="Disease resistance protein winged helix" evidence="4">
    <location>
        <begin position="288"/>
        <end position="340"/>
    </location>
</feature>
<evidence type="ECO:0000256" key="2">
    <source>
        <dbReference type="ARBA" id="ARBA00022821"/>
    </source>
</evidence>
<reference evidence="5" key="1">
    <citation type="submission" date="2019-03" db="EMBL/GenBank/DDBJ databases">
        <authorList>
            <person name="Mank J."/>
            <person name="Almeida P."/>
        </authorList>
    </citation>
    <scope>NUCLEOTIDE SEQUENCE</scope>
    <source>
        <strain evidence="5">78183</strain>
    </source>
</reference>
<keyword evidence="1" id="KW-0677">Repeat</keyword>
<dbReference type="AlphaFoldDB" id="A0A6N2N9T5"/>